<accession>A0A9P7RP08</accession>
<evidence type="ECO:0000313" key="3">
    <source>
        <dbReference type="Proteomes" id="UP001049176"/>
    </source>
</evidence>
<evidence type="ECO:0000256" key="1">
    <source>
        <dbReference type="SAM" id="MobiDB-lite"/>
    </source>
</evidence>
<protein>
    <submittedName>
        <fullName evidence="2">Uncharacterized protein</fullName>
    </submittedName>
</protein>
<dbReference type="AlphaFoldDB" id="A0A9P7RP08"/>
<feature type="compositionally biased region" description="Polar residues" evidence="1">
    <location>
        <begin position="215"/>
        <end position="233"/>
    </location>
</feature>
<feature type="compositionally biased region" description="Polar residues" evidence="1">
    <location>
        <begin position="152"/>
        <end position="167"/>
    </location>
</feature>
<name>A0A9P7RP08_9AGAR</name>
<proteinExistence type="predicted"/>
<evidence type="ECO:0000313" key="2">
    <source>
        <dbReference type="EMBL" id="KAG7087179.1"/>
    </source>
</evidence>
<feature type="compositionally biased region" description="Basic and acidic residues" evidence="1">
    <location>
        <begin position="142"/>
        <end position="151"/>
    </location>
</feature>
<comment type="caution">
    <text evidence="2">The sequence shown here is derived from an EMBL/GenBank/DDBJ whole genome shotgun (WGS) entry which is preliminary data.</text>
</comment>
<sequence>MEKTNETSQQLTLAERQKLALQVEEERILTFLKDPFIDPLKLGPNRAVCKPCGRRVGLSKGRFRLKNWKRHKEECLMANFVKDEIDKGMEWTGNGFPPDPRSEEDIAVDLSEMFAGRGLFSAQMLPAFRELGFGCGGAPCRSPKEPHEPRSRQPSQTGAPTASSSQVAFKIIGRSGRREQMTHPRSRPSPLPSFPPLQRAPKRDFDELTRRRSKTPLQFNFNEQGQNMEDTQSLNVRVGRPPLIRFQSFSSFKTRISEIGRKFSGSLVGSRDIGWSNNATSATAQRSRSDISKSFILWRNDLFGKQTTGLEGSKAVQRSEAKLTRMGTI</sequence>
<dbReference type="EMBL" id="CM032189">
    <property type="protein sequence ID" value="KAG7087179.1"/>
    <property type="molecule type" value="Genomic_DNA"/>
</dbReference>
<dbReference type="KEGG" id="more:E1B28_013160"/>
<feature type="region of interest" description="Disordered" evidence="1">
    <location>
        <begin position="139"/>
        <end position="233"/>
    </location>
</feature>
<organism evidence="2 3">
    <name type="scientific">Marasmius oreades</name>
    <name type="common">fairy-ring Marasmius</name>
    <dbReference type="NCBI Taxonomy" id="181124"/>
    <lineage>
        <taxon>Eukaryota</taxon>
        <taxon>Fungi</taxon>
        <taxon>Dikarya</taxon>
        <taxon>Basidiomycota</taxon>
        <taxon>Agaricomycotina</taxon>
        <taxon>Agaricomycetes</taxon>
        <taxon>Agaricomycetidae</taxon>
        <taxon>Agaricales</taxon>
        <taxon>Marasmiineae</taxon>
        <taxon>Marasmiaceae</taxon>
        <taxon>Marasmius</taxon>
    </lineage>
</organism>
<keyword evidence="3" id="KW-1185">Reference proteome</keyword>
<reference evidence="2" key="1">
    <citation type="journal article" date="2021" name="Genome Biol. Evol.">
        <title>The assembled and annotated genome of the fairy-ring fungus Marasmius oreades.</title>
        <authorList>
            <person name="Hiltunen M."/>
            <person name="Ament-Velasquez S.L."/>
            <person name="Johannesson H."/>
        </authorList>
    </citation>
    <scope>NUCLEOTIDE SEQUENCE</scope>
    <source>
        <strain evidence="2">03SP1</strain>
    </source>
</reference>
<dbReference type="OrthoDB" id="10331726at2759"/>
<dbReference type="RefSeq" id="XP_043003650.1">
    <property type="nucleotide sequence ID" value="XM_043158306.1"/>
</dbReference>
<dbReference type="GeneID" id="66082235"/>
<gene>
    <name evidence="2" type="ORF">E1B28_013160</name>
</gene>
<dbReference type="Proteomes" id="UP001049176">
    <property type="component" value="Chromosome 9"/>
</dbReference>
<feature type="compositionally biased region" description="Basic and acidic residues" evidence="1">
    <location>
        <begin position="201"/>
        <end position="210"/>
    </location>
</feature>